<dbReference type="OrthoDB" id="9784844at2"/>
<dbReference type="PANTHER" id="PTHR40076">
    <property type="entry name" value="MEMBRANE PROTEIN-RELATED"/>
    <property type="match status" value="1"/>
</dbReference>
<keyword evidence="1" id="KW-0812">Transmembrane</keyword>
<feature type="transmembrane region" description="Helical" evidence="1">
    <location>
        <begin position="25"/>
        <end position="44"/>
    </location>
</feature>
<organism evidence="2 3">
    <name type="scientific">Bombilactobacillus mellifer</name>
    <dbReference type="NCBI Taxonomy" id="1218492"/>
    <lineage>
        <taxon>Bacteria</taxon>
        <taxon>Bacillati</taxon>
        <taxon>Bacillota</taxon>
        <taxon>Bacilli</taxon>
        <taxon>Lactobacillales</taxon>
        <taxon>Lactobacillaceae</taxon>
        <taxon>Bombilactobacillus</taxon>
    </lineage>
</organism>
<dbReference type="InterPro" id="IPR010380">
    <property type="entry name" value="DUF975"/>
</dbReference>
<dbReference type="AlphaFoldDB" id="A0A0F4LQY1"/>
<dbReference type="Pfam" id="PF06161">
    <property type="entry name" value="DUF975"/>
    <property type="match status" value="1"/>
</dbReference>
<gene>
    <name evidence="2" type="ORF">JG30_14220</name>
</gene>
<dbReference type="Proteomes" id="UP000033558">
    <property type="component" value="Unassembled WGS sequence"/>
</dbReference>
<keyword evidence="1" id="KW-0472">Membrane</keyword>
<feature type="transmembrane region" description="Helical" evidence="1">
    <location>
        <begin position="196"/>
        <end position="222"/>
    </location>
</feature>
<name>A0A0F4LQY1_9LACO</name>
<keyword evidence="3" id="KW-1185">Reference proteome</keyword>
<feature type="transmembrane region" description="Helical" evidence="1">
    <location>
        <begin position="118"/>
        <end position="138"/>
    </location>
</feature>
<evidence type="ECO:0000313" key="2">
    <source>
        <dbReference type="EMBL" id="KJY60733.1"/>
    </source>
</evidence>
<evidence type="ECO:0000256" key="1">
    <source>
        <dbReference type="SAM" id="Phobius"/>
    </source>
</evidence>
<dbReference type="PANTHER" id="PTHR40076:SF1">
    <property type="entry name" value="MEMBRANE PROTEIN"/>
    <property type="match status" value="1"/>
</dbReference>
<dbReference type="STRING" id="1218492.JG30_14220"/>
<proteinExistence type="predicted"/>
<accession>A0A0F4LQY1</accession>
<dbReference type="PATRIC" id="fig|1218492.5.peg.1474"/>
<dbReference type="EMBL" id="JXJQ01000010">
    <property type="protein sequence ID" value="KJY60733.1"/>
    <property type="molecule type" value="Genomic_DNA"/>
</dbReference>
<dbReference type="HOGENOM" id="CLU_1093236_0_0_9"/>
<sequence length="246" mass="28762">MVISKNIGQIKQEAKRLLRSNPRTAIILGIAPTIVIVFLFYLFATLTTRWLAGAQVGNDYNQMYQQMQSLLIQNPQYQIYTLEALLAYALVATGVRFSMLTWIRAHQLDHPFADSLQVFTGTYFFRVIVLWLSIFVVTEVGFSWFYVFIFYLTYGLRMTTFILHDLMTRQQPIKGWPTFKTLGFSWQLMRGHKLQLFLLDCSFLGWDLFNLLTYGCLSLYVIPYKSLSYAIFYQELIDQQAQNILN</sequence>
<feature type="transmembrane region" description="Helical" evidence="1">
    <location>
        <begin position="77"/>
        <end position="97"/>
    </location>
</feature>
<comment type="caution">
    <text evidence="2">The sequence shown here is derived from an EMBL/GenBank/DDBJ whole genome shotgun (WGS) entry which is preliminary data.</text>
</comment>
<reference evidence="2 3" key="1">
    <citation type="submission" date="2015-01" db="EMBL/GenBank/DDBJ databases">
        <title>Comparative genomics of the lactic acid bacteria isolated from the honey bee gut.</title>
        <authorList>
            <person name="Ellegaard K.M."/>
            <person name="Tamarit D."/>
            <person name="Javelind E."/>
            <person name="Olofsson T."/>
            <person name="Andersson S.G."/>
            <person name="Vasquez A."/>
        </authorList>
    </citation>
    <scope>NUCLEOTIDE SEQUENCE [LARGE SCALE GENOMIC DNA]</scope>
    <source>
        <strain evidence="2 3">Bin4</strain>
    </source>
</reference>
<evidence type="ECO:0000313" key="3">
    <source>
        <dbReference type="Proteomes" id="UP000033558"/>
    </source>
</evidence>
<evidence type="ECO:0008006" key="4">
    <source>
        <dbReference type="Google" id="ProtNLM"/>
    </source>
</evidence>
<dbReference type="RefSeq" id="WP_046317527.1">
    <property type="nucleotide sequence ID" value="NZ_JBHSZT010000005.1"/>
</dbReference>
<keyword evidence="1" id="KW-1133">Transmembrane helix</keyword>
<protein>
    <recommendedName>
        <fullName evidence="4">Integral membrane protein</fullName>
    </recommendedName>
</protein>